<evidence type="ECO:0000313" key="4">
    <source>
        <dbReference type="EMBL" id="CAK7336762.1"/>
    </source>
</evidence>
<dbReference type="PANTHER" id="PTHR31096:SF40">
    <property type="entry name" value="ACT DOMAIN-CONTAINING PROTEIN ACR"/>
    <property type="match status" value="1"/>
</dbReference>
<name>A0AAV1RMW1_9ROSI</name>
<dbReference type="PROSITE" id="PS51671">
    <property type="entry name" value="ACT"/>
    <property type="match status" value="2"/>
</dbReference>
<gene>
    <name evidence="4" type="ORF">DCAF_LOCUS11782</name>
</gene>
<feature type="domain" description="ACT" evidence="3">
    <location>
        <begin position="329"/>
        <end position="406"/>
    </location>
</feature>
<dbReference type="Proteomes" id="UP001314170">
    <property type="component" value="Unassembled WGS sequence"/>
</dbReference>
<protein>
    <recommendedName>
        <fullName evidence="2">ACT domain-containing protein ACR</fullName>
    </recommendedName>
    <alternativeName>
        <fullName evidence="2">Protein ACT DOMAIN REPEATS</fullName>
    </alternativeName>
</protein>
<reference evidence="4 5" key="1">
    <citation type="submission" date="2024-01" db="EMBL/GenBank/DDBJ databases">
        <authorList>
            <person name="Waweru B."/>
        </authorList>
    </citation>
    <scope>NUCLEOTIDE SEQUENCE [LARGE SCALE GENOMIC DNA]</scope>
</reference>
<comment type="caution">
    <text evidence="4">The sequence shown here is derived from an EMBL/GenBank/DDBJ whole genome shotgun (WGS) entry which is preliminary data.</text>
</comment>
<evidence type="ECO:0000313" key="5">
    <source>
        <dbReference type="Proteomes" id="UP001314170"/>
    </source>
</evidence>
<dbReference type="InterPro" id="IPR045865">
    <property type="entry name" value="ACT-like_dom_sf"/>
</dbReference>
<dbReference type="Gene3D" id="3.30.70.260">
    <property type="match status" value="1"/>
</dbReference>
<feature type="domain" description="ACT" evidence="3">
    <location>
        <begin position="119"/>
        <end position="203"/>
    </location>
</feature>
<dbReference type="InterPro" id="IPR002912">
    <property type="entry name" value="ACT_dom"/>
</dbReference>
<dbReference type="PANTHER" id="PTHR31096">
    <property type="entry name" value="ACT DOMAIN-CONTAINING PROTEIN ACR4-RELATED"/>
    <property type="match status" value="1"/>
</dbReference>
<proteinExistence type="predicted"/>
<dbReference type="Pfam" id="PF01842">
    <property type="entry name" value="ACT"/>
    <property type="match status" value="1"/>
</dbReference>
<dbReference type="SUPFAM" id="SSF55021">
    <property type="entry name" value="ACT-like"/>
    <property type="match status" value="3"/>
</dbReference>
<comment type="function">
    <text evidence="2">Binds amino acids.</text>
</comment>
<dbReference type="InterPro" id="IPR040217">
    <property type="entry name" value="ACR1-12"/>
</dbReference>
<organism evidence="4 5">
    <name type="scientific">Dovyalis caffra</name>
    <dbReference type="NCBI Taxonomy" id="77055"/>
    <lineage>
        <taxon>Eukaryota</taxon>
        <taxon>Viridiplantae</taxon>
        <taxon>Streptophyta</taxon>
        <taxon>Embryophyta</taxon>
        <taxon>Tracheophyta</taxon>
        <taxon>Spermatophyta</taxon>
        <taxon>Magnoliopsida</taxon>
        <taxon>eudicotyledons</taxon>
        <taxon>Gunneridae</taxon>
        <taxon>Pentapetalae</taxon>
        <taxon>rosids</taxon>
        <taxon>fabids</taxon>
        <taxon>Malpighiales</taxon>
        <taxon>Salicaceae</taxon>
        <taxon>Flacourtieae</taxon>
        <taxon>Dovyalis</taxon>
    </lineage>
</organism>
<accession>A0AAV1RMW1</accession>
<dbReference type="AlphaFoldDB" id="A0AAV1RMW1"/>
<evidence type="ECO:0000256" key="1">
    <source>
        <dbReference type="ARBA" id="ARBA00022737"/>
    </source>
</evidence>
<evidence type="ECO:0000256" key="2">
    <source>
        <dbReference type="RuleBase" id="RU369043"/>
    </source>
</evidence>
<dbReference type="EMBL" id="CAWUPB010001009">
    <property type="protein sequence ID" value="CAK7336762.1"/>
    <property type="molecule type" value="Genomic_DNA"/>
</dbReference>
<sequence>MDDHEDDAYAKLVRRMNSPRVVIDNHACEHATVIQVDTCNRKDTVLDVVQVITDRNLVITKAYMSSDGGWFMNVFHVTDDHGNKIRDEGIFNCIEKALETDANMVMSRGTMLASKEHTLIELTGTDRPGLLSEVCAVLTDLRCNVIDAEIWAHNARAAAIIHITEQSTGTAIEDPRQLSLVKELLHNVLKGHGDFRIPTVSISSPGEIHIGRRLHQMMFAARDFERPDREDDNSVRPRVTVSDCPDRDYTVITARSLDRPKLLFDTVCNLTDMEYRVFHGAFITNKGEATQEYYIRHADGLPISSEAERQRVMECIEAAIERRASEGLELELFTEDHFGLLSDITRILRENGLCPKRAEISTKNGKAEHNFIVTDVSGNPVDPKTIHMIRQQIGQTALQDNPAVIN</sequence>
<keyword evidence="1 2" id="KW-0677">Repeat</keyword>
<dbReference type="GO" id="GO:0016597">
    <property type="term" value="F:amino acid binding"/>
    <property type="evidence" value="ECO:0007669"/>
    <property type="project" value="UniProtKB-UniRule"/>
</dbReference>
<keyword evidence="5" id="KW-1185">Reference proteome</keyword>
<evidence type="ECO:0000259" key="3">
    <source>
        <dbReference type="PROSITE" id="PS51671"/>
    </source>
</evidence>